<accession>A0ACA9Q8F4</accession>
<evidence type="ECO:0000313" key="1">
    <source>
        <dbReference type="EMBL" id="CAG8734602.1"/>
    </source>
</evidence>
<protein>
    <submittedName>
        <fullName evidence="1">1426_t:CDS:1</fullName>
    </submittedName>
</protein>
<dbReference type="Proteomes" id="UP000789366">
    <property type="component" value="Unassembled WGS sequence"/>
</dbReference>
<sequence length="63" mass="7685">NYYSRDESERKYSMKECKNILRIYREKFKNSICNDAIIINNDDELEFVVKDIKKYIDPFLAKL</sequence>
<gene>
    <name evidence="1" type="ORF">SPELUC_LOCUS13362</name>
</gene>
<evidence type="ECO:0000313" key="2">
    <source>
        <dbReference type="Proteomes" id="UP000789366"/>
    </source>
</evidence>
<organism evidence="1 2">
    <name type="scientific">Cetraspora pellucida</name>
    <dbReference type="NCBI Taxonomy" id="1433469"/>
    <lineage>
        <taxon>Eukaryota</taxon>
        <taxon>Fungi</taxon>
        <taxon>Fungi incertae sedis</taxon>
        <taxon>Mucoromycota</taxon>
        <taxon>Glomeromycotina</taxon>
        <taxon>Glomeromycetes</taxon>
        <taxon>Diversisporales</taxon>
        <taxon>Gigasporaceae</taxon>
        <taxon>Cetraspora</taxon>
    </lineage>
</organism>
<dbReference type="EMBL" id="CAJVPW010034904">
    <property type="protein sequence ID" value="CAG8734602.1"/>
    <property type="molecule type" value="Genomic_DNA"/>
</dbReference>
<feature type="non-terminal residue" evidence="1">
    <location>
        <position position="1"/>
    </location>
</feature>
<reference evidence="1" key="1">
    <citation type="submission" date="2021-06" db="EMBL/GenBank/DDBJ databases">
        <authorList>
            <person name="Kallberg Y."/>
            <person name="Tangrot J."/>
            <person name="Rosling A."/>
        </authorList>
    </citation>
    <scope>NUCLEOTIDE SEQUENCE</scope>
    <source>
        <strain evidence="1">28 12/20/2015</strain>
    </source>
</reference>
<name>A0ACA9Q8F4_9GLOM</name>
<comment type="caution">
    <text evidence="1">The sequence shown here is derived from an EMBL/GenBank/DDBJ whole genome shotgun (WGS) entry which is preliminary data.</text>
</comment>
<keyword evidence="2" id="KW-1185">Reference proteome</keyword>
<proteinExistence type="predicted"/>